<evidence type="ECO:0000313" key="6">
    <source>
        <dbReference type="Ensembl" id="ENSXETP00000010970"/>
    </source>
</evidence>
<dbReference type="Proteomes" id="UP000008143">
    <property type="component" value="Chromosome 8"/>
</dbReference>
<comment type="subcellular location">
    <subcellularLocation>
        <location evidence="1">Nucleus</location>
    </subcellularLocation>
</comment>
<dbReference type="Pfam" id="PF04935">
    <property type="entry name" value="SURF6"/>
    <property type="match status" value="1"/>
</dbReference>
<dbReference type="Xenbase" id="XB-GENE-969953">
    <property type="gene designation" value="surf6"/>
</dbReference>
<keyword evidence="3" id="KW-0539">Nucleus</keyword>
<feature type="compositionally biased region" description="Basic and acidic residues" evidence="4">
    <location>
        <begin position="105"/>
        <end position="116"/>
    </location>
</feature>
<feature type="region of interest" description="Disordered" evidence="4">
    <location>
        <begin position="21"/>
        <end position="220"/>
    </location>
</feature>
<evidence type="ECO:0000256" key="2">
    <source>
        <dbReference type="ARBA" id="ARBA00005904"/>
    </source>
</evidence>
<sequence length="348" mass="40854">MVNKMASLASKDSYLQNLAKKVCAQPSQEPRKRKHEFIKRNGSEEPSQPKKKKKKKPRNNKLKAEPENGTRNIPQIKAKPNKPNNDGQQPPSTGFAASSFSTVDILRKRLQEKIQESRGQVSNKSLTPEEVEKRRQRRKQERERKKRKRKELKKKAAQEPEEVEVKDAEEGQETNKKEKDQVPIVFNNMEVSDELPNKVMQKKAKKERVKGNITPMTGKNYKQLLGRLEARKTKLEELREKDEGKAKEFESKIKWTNVLYKAEGVKIKDDEGMLKAALKRKEKMKKQREKRWDKRTELTAERMQQRQDKRRRNITKKKQAKVNKKKDRARKKGRILPEDLAKANFKKT</sequence>
<feature type="compositionally biased region" description="Basic and acidic residues" evidence="4">
    <location>
        <begin position="154"/>
        <end position="181"/>
    </location>
</feature>
<dbReference type="Bgee" id="ENSXETG00000005018">
    <property type="expression patterns" value="Expressed in 2-cell stage embryo and 13 other cell types or tissues"/>
</dbReference>
<protein>
    <submittedName>
        <fullName evidence="6">Surfeit 6</fullName>
    </submittedName>
    <submittedName>
        <fullName evidence="8">Surfeit locus protein 6 isoform X2</fullName>
    </submittedName>
</protein>
<dbReference type="AlphaFoldDB" id="A0A803KH64"/>
<dbReference type="Ensembl" id="ENSXETT00000010970">
    <property type="protein sequence ID" value="ENSXETP00000010970"/>
    <property type="gene ID" value="ENSXETG00000005018"/>
</dbReference>
<reference evidence="6" key="2">
    <citation type="submission" date="2011-06" db="UniProtKB">
        <authorList>
            <consortium name="Ensembl"/>
        </authorList>
    </citation>
    <scope>IDENTIFICATION</scope>
</reference>
<accession>A0A803KH64</accession>
<feature type="compositionally biased region" description="Polar residues" evidence="4">
    <location>
        <begin position="82"/>
        <end position="102"/>
    </location>
</feature>
<feature type="region of interest" description="Disordered" evidence="4">
    <location>
        <begin position="281"/>
        <end position="348"/>
    </location>
</feature>
<keyword evidence="7" id="KW-1185">Reference proteome</keyword>
<dbReference type="InterPro" id="IPR029190">
    <property type="entry name" value="Rrp14/SURF6_C"/>
</dbReference>
<evidence type="ECO:0000313" key="7">
    <source>
        <dbReference type="Proteomes" id="UP000008143"/>
    </source>
</evidence>
<proteinExistence type="inferred from homology"/>
<evidence type="ECO:0000313" key="8">
    <source>
        <dbReference type="RefSeq" id="XP_031746241.1"/>
    </source>
</evidence>
<evidence type="ECO:0000313" key="9">
    <source>
        <dbReference type="Xenbase" id="XB-GENE-969953"/>
    </source>
</evidence>
<feature type="compositionally biased region" description="Polar residues" evidence="4">
    <location>
        <begin position="117"/>
        <end position="126"/>
    </location>
</feature>
<feature type="compositionally biased region" description="Basic residues" evidence="4">
    <location>
        <begin position="134"/>
        <end position="153"/>
    </location>
</feature>
<feature type="compositionally biased region" description="Basic residues" evidence="4">
    <location>
        <begin position="308"/>
        <end position="334"/>
    </location>
</feature>
<dbReference type="RefSeq" id="XP_031746241.1">
    <property type="nucleotide sequence ID" value="XM_031890381.1"/>
</dbReference>
<dbReference type="PANTHER" id="PTHR14369">
    <property type="entry name" value="SURFEIT LOCUS PROTEIN 6"/>
    <property type="match status" value="1"/>
</dbReference>
<evidence type="ECO:0000256" key="4">
    <source>
        <dbReference type="SAM" id="MobiDB-lite"/>
    </source>
</evidence>
<dbReference type="InterPro" id="IPR007019">
    <property type="entry name" value="SURF6"/>
</dbReference>
<dbReference type="PANTHER" id="PTHR14369:SF0">
    <property type="entry name" value="SURFEIT LOCUS PROTEIN 6"/>
    <property type="match status" value="1"/>
</dbReference>
<evidence type="ECO:0000259" key="5">
    <source>
        <dbReference type="Pfam" id="PF04935"/>
    </source>
</evidence>
<evidence type="ECO:0000256" key="1">
    <source>
        <dbReference type="ARBA" id="ARBA00004123"/>
    </source>
</evidence>
<organism evidence="6">
    <name type="scientific">Xenopus tropicalis</name>
    <name type="common">Western clawed frog</name>
    <name type="synonym">Silurana tropicalis</name>
    <dbReference type="NCBI Taxonomy" id="8364"/>
    <lineage>
        <taxon>Eukaryota</taxon>
        <taxon>Metazoa</taxon>
        <taxon>Chordata</taxon>
        <taxon>Craniata</taxon>
        <taxon>Vertebrata</taxon>
        <taxon>Euteleostomi</taxon>
        <taxon>Amphibia</taxon>
        <taxon>Batrachia</taxon>
        <taxon>Anura</taxon>
        <taxon>Pipoidea</taxon>
        <taxon>Pipidae</taxon>
        <taxon>Xenopodinae</taxon>
        <taxon>Xenopus</taxon>
        <taxon>Silurana</taxon>
    </lineage>
</organism>
<feature type="compositionally biased region" description="Basic and acidic residues" evidence="4">
    <location>
        <begin position="290"/>
        <end position="307"/>
    </location>
</feature>
<comment type="similarity">
    <text evidence="2">Belongs to the SURF6 family.</text>
</comment>
<dbReference type="AGR" id="Xenbase:XB-GENE-969953"/>
<dbReference type="Ensembl" id="ENSXETT00000123257">
    <property type="protein sequence ID" value="ENSXETP00000103125"/>
    <property type="gene ID" value="ENSXETG00000005018"/>
</dbReference>
<gene>
    <name evidence="6 8 9" type="primary">surf6</name>
</gene>
<dbReference type="GO" id="GO:0005634">
    <property type="term" value="C:nucleus"/>
    <property type="evidence" value="ECO:0007669"/>
    <property type="project" value="UniProtKB-SubCell"/>
</dbReference>
<dbReference type="GeneID" id="493251"/>
<evidence type="ECO:0000256" key="3">
    <source>
        <dbReference type="ARBA" id="ARBA00023242"/>
    </source>
</evidence>
<reference evidence="8" key="3">
    <citation type="submission" date="2025-04" db="UniProtKB">
        <authorList>
            <consortium name="RefSeq"/>
        </authorList>
    </citation>
    <scope>IDENTIFICATION</scope>
    <source>
        <strain evidence="8">Nigerian</strain>
        <tissue evidence="8">Liver and blood</tissue>
    </source>
</reference>
<dbReference type="CTD" id="6838"/>
<name>A0A803KH64_XENTR</name>
<feature type="domain" description="Ribosomal RNA-processing protein 14/surfeit locus protein 6 C-terminal" evidence="5">
    <location>
        <begin position="130"/>
        <end position="326"/>
    </location>
</feature>
<reference evidence="6" key="1">
    <citation type="journal article" date="2010" name="Science">
        <title>The genome of the Western clawed frog Xenopus tropicalis.</title>
        <authorList>
            <person name="Hellsten U."/>
            <person name="Harland R.M."/>
            <person name="Gilchrist M.J."/>
            <person name="Hendrix D."/>
            <person name="Jurka J."/>
            <person name="Kapitonov V."/>
            <person name="Ovcharenko I."/>
            <person name="Putnam N.H."/>
            <person name="Shu S."/>
            <person name="Taher L."/>
            <person name="Blitz I.L."/>
            <person name="Blumberg B."/>
            <person name="Dichmann D.S."/>
            <person name="Dubchak I."/>
            <person name="Amaya E."/>
            <person name="Detter J.C."/>
            <person name="Fletcher R."/>
            <person name="Gerhard D.S."/>
            <person name="Goodstein D."/>
            <person name="Graves T."/>
            <person name="Grigoriev I.V."/>
            <person name="Grimwood J."/>
            <person name="Kawashima T."/>
            <person name="Lindquist E."/>
            <person name="Lucas S.M."/>
            <person name="Mead P.E."/>
            <person name="Mitros T."/>
            <person name="Ogino H."/>
            <person name="Ohta Y."/>
            <person name="Poliakov A.V."/>
            <person name="Pollet N."/>
            <person name="Robert J."/>
            <person name="Salamov A."/>
            <person name="Sater A.K."/>
            <person name="Schmutz J."/>
            <person name="Terry A."/>
            <person name="Vize P.D."/>
            <person name="Warren W.C."/>
            <person name="Wells D."/>
            <person name="Wills A."/>
            <person name="Wilson R.K."/>
            <person name="Zimmerman L.B."/>
            <person name="Zorn A.M."/>
            <person name="Grainger R."/>
            <person name="Grammer T."/>
            <person name="Khokha M.K."/>
            <person name="Richardson P.M."/>
            <person name="Rokhsar D.S."/>
        </authorList>
    </citation>
    <scope>NUCLEOTIDE SEQUENCE [LARGE SCALE GENOMIC DNA]</scope>
    <source>
        <strain evidence="6">Nigerian</strain>
    </source>
</reference>
<dbReference type="GeneTree" id="ENSGT00390000006980"/>
<feature type="compositionally biased region" description="Basic residues" evidence="4">
    <location>
        <begin position="49"/>
        <end position="61"/>
    </location>
</feature>